<dbReference type="EMBL" id="CP086356">
    <property type="protein sequence ID" value="UNI18124.1"/>
    <property type="molecule type" value="Genomic_DNA"/>
</dbReference>
<evidence type="ECO:0000313" key="1">
    <source>
        <dbReference type="EMBL" id="UNI18124.1"/>
    </source>
</evidence>
<dbReference type="RefSeq" id="XP_047841605.1">
    <property type="nucleotide sequence ID" value="XM_047985628.1"/>
</dbReference>
<keyword evidence="2" id="KW-1185">Reference proteome</keyword>
<name>A0A9Q8VAR2_9HYPO</name>
<gene>
    <name evidence="1" type="ORF">JDV02_004414</name>
</gene>
<evidence type="ECO:0000313" key="2">
    <source>
        <dbReference type="Proteomes" id="UP000829364"/>
    </source>
</evidence>
<proteinExistence type="predicted"/>
<dbReference type="GeneID" id="72066368"/>
<reference evidence="1" key="1">
    <citation type="submission" date="2021-11" db="EMBL/GenBank/DDBJ databases">
        <title>Purpureocillium_takamizusanense_genome.</title>
        <authorList>
            <person name="Nguyen N.-H."/>
        </authorList>
    </citation>
    <scope>NUCLEOTIDE SEQUENCE</scope>
    <source>
        <strain evidence="1">PT3</strain>
    </source>
</reference>
<protein>
    <submittedName>
        <fullName evidence="1">Uncharacterized protein</fullName>
    </submittedName>
</protein>
<organism evidence="1 2">
    <name type="scientific">Purpureocillium takamizusanense</name>
    <dbReference type="NCBI Taxonomy" id="2060973"/>
    <lineage>
        <taxon>Eukaryota</taxon>
        <taxon>Fungi</taxon>
        <taxon>Dikarya</taxon>
        <taxon>Ascomycota</taxon>
        <taxon>Pezizomycotina</taxon>
        <taxon>Sordariomycetes</taxon>
        <taxon>Hypocreomycetidae</taxon>
        <taxon>Hypocreales</taxon>
        <taxon>Ophiocordycipitaceae</taxon>
        <taxon>Purpureocillium</taxon>
    </lineage>
</organism>
<dbReference type="KEGG" id="ptkz:JDV02_004414"/>
<dbReference type="Proteomes" id="UP000829364">
    <property type="component" value="Chromosome 3"/>
</dbReference>
<sequence>MAASNYTGPIFWSQEEADAYVNELNEEYERSGSCEHDSQICNFKYASVVGWRNRANVAYKWTLRADGWFKAKCQSHCPKGELGLGSCCVTFSPVLHEYQAECGP</sequence>
<accession>A0A9Q8VAR2</accession>
<dbReference type="AlphaFoldDB" id="A0A9Q8VAR2"/>